<feature type="transmembrane region" description="Helical" evidence="6">
    <location>
        <begin position="49"/>
        <end position="67"/>
    </location>
</feature>
<feature type="transmembrane region" description="Helical" evidence="6">
    <location>
        <begin position="390"/>
        <end position="415"/>
    </location>
</feature>
<feature type="transmembrane region" description="Helical" evidence="6">
    <location>
        <begin position="282"/>
        <end position="307"/>
    </location>
</feature>
<evidence type="ECO:0000313" key="7">
    <source>
        <dbReference type="EMBL" id="MFC4356788.1"/>
    </source>
</evidence>
<dbReference type="NCBIfam" id="NF037982">
    <property type="entry name" value="Nramp_1"/>
    <property type="match status" value="1"/>
</dbReference>
<reference evidence="7 8" key="1">
    <citation type="journal article" date="2019" name="Int. J. Syst. Evol. Microbiol.">
        <title>The Global Catalogue of Microorganisms (GCM) 10K type strain sequencing project: providing services to taxonomists for standard genome sequencing and annotation.</title>
        <authorList>
            <consortium name="The Broad Institute Genomics Platform"/>
            <consortium name="The Broad Institute Genome Sequencing Center for Infectious Disease"/>
            <person name="Wu L."/>
            <person name="Ma J."/>
        </authorList>
    </citation>
    <scope>NUCLEOTIDE SEQUENCE [LARGE SCALE GENOMIC DNA]</scope>
    <source>
        <strain evidence="7 8">CGMCC 1.12553</strain>
    </source>
</reference>
<dbReference type="InterPro" id="IPR001046">
    <property type="entry name" value="NRAMP_fam"/>
</dbReference>
<feature type="transmembrane region" description="Helical" evidence="6">
    <location>
        <begin position="327"/>
        <end position="351"/>
    </location>
</feature>
<keyword evidence="8" id="KW-1185">Reference proteome</keyword>
<feature type="transmembrane region" description="Helical" evidence="6">
    <location>
        <begin position="161"/>
        <end position="186"/>
    </location>
</feature>
<evidence type="ECO:0000256" key="5">
    <source>
        <dbReference type="ARBA" id="ARBA00023136"/>
    </source>
</evidence>
<dbReference type="AlphaFoldDB" id="A0ABD5P7S5"/>
<evidence type="ECO:0000256" key="4">
    <source>
        <dbReference type="ARBA" id="ARBA00022989"/>
    </source>
</evidence>
<feature type="transmembrane region" description="Helical" evidence="6">
    <location>
        <begin position="93"/>
        <end position="110"/>
    </location>
</feature>
<name>A0ABD5P7S5_9EURY</name>
<sequence length="423" mass="44040">MSDTIFGTREQLRDTASGFFQQYGLAFVMVASVVGAGSIFVASSVGIQYGYTLIWGFVAAALIGVMAQDMSARLGIFGEPLGTFMRRKFGERVSLALGAVLSVGAILWTIELTAATAKGVSVLLGGAVGWQPLAVAVTVLAVLTGVLNYEGLERVMTAMLFVLLAAYLLVAGTSSPSALGIAGGFVPSLPGGSLTLVASVVGSTAIWSNFFLESNLVAEKGWTSAEDVPTMRKDLAMGYGIAVVLILSVLVVSAAVLRPAGYEELRSFITPGRALGSTMGQWATVLFLFGASAAAFNSIMPVMWAVVYLFQNARGVAVDSANRSFKLIYAVGTASGLLAPLVNVVFGLSVVEMVVLFAAYSGIVSLPITAVLLFWAVNDEEVMGDRTNGLGLNALNAVLVVLAFVLAAISLPGFLQSFGEILL</sequence>
<evidence type="ECO:0000313" key="8">
    <source>
        <dbReference type="Proteomes" id="UP001595921"/>
    </source>
</evidence>
<feature type="transmembrane region" description="Helical" evidence="6">
    <location>
        <begin position="357"/>
        <end position="378"/>
    </location>
</feature>
<organism evidence="7 8">
    <name type="scientific">Halobium salinum</name>
    <dbReference type="NCBI Taxonomy" id="1364940"/>
    <lineage>
        <taxon>Archaea</taxon>
        <taxon>Methanobacteriati</taxon>
        <taxon>Methanobacteriota</taxon>
        <taxon>Stenosarchaea group</taxon>
        <taxon>Halobacteria</taxon>
        <taxon>Halobacteriales</taxon>
        <taxon>Haloferacaceae</taxon>
        <taxon>Halobium</taxon>
    </lineage>
</organism>
<accession>A0ABD5P7S5</accession>
<feature type="transmembrane region" description="Helical" evidence="6">
    <location>
        <begin position="130"/>
        <end position="149"/>
    </location>
</feature>
<keyword evidence="2" id="KW-0813">Transport</keyword>
<dbReference type="GO" id="GO:0016020">
    <property type="term" value="C:membrane"/>
    <property type="evidence" value="ECO:0007669"/>
    <property type="project" value="UniProtKB-SubCell"/>
</dbReference>
<feature type="transmembrane region" description="Helical" evidence="6">
    <location>
        <begin position="239"/>
        <end position="262"/>
    </location>
</feature>
<feature type="transmembrane region" description="Helical" evidence="6">
    <location>
        <begin position="23"/>
        <end position="43"/>
    </location>
</feature>
<evidence type="ECO:0000256" key="1">
    <source>
        <dbReference type="ARBA" id="ARBA00004141"/>
    </source>
</evidence>
<keyword evidence="5 6" id="KW-0472">Membrane</keyword>
<dbReference type="RefSeq" id="WP_267625226.1">
    <property type="nucleotide sequence ID" value="NZ_JAODIW010000010.1"/>
</dbReference>
<comment type="caution">
    <text evidence="7">The sequence shown here is derived from an EMBL/GenBank/DDBJ whole genome shotgun (WGS) entry which is preliminary data.</text>
</comment>
<keyword evidence="3 6" id="KW-0812">Transmembrane</keyword>
<proteinExistence type="predicted"/>
<evidence type="ECO:0000256" key="2">
    <source>
        <dbReference type="ARBA" id="ARBA00022448"/>
    </source>
</evidence>
<dbReference type="PANTHER" id="PTHR11706">
    <property type="entry name" value="SOLUTE CARRIER PROTEIN FAMILY 11 MEMBER"/>
    <property type="match status" value="1"/>
</dbReference>
<dbReference type="EMBL" id="JBHSDS010000002">
    <property type="protein sequence ID" value="MFC4356788.1"/>
    <property type="molecule type" value="Genomic_DNA"/>
</dbReference>
<gene>
    <name evidence="7" type="ORF">ACFO0N_02365</name>
</gene>
<evidence type="ECO:0000256" key="3">
    <source>
        <dbReference type="ARBA" id="ARBA00022692"/>
    </source>
</evidence>
<evidence type="ECO:0000256" key="6">
    <source>
        <dbReference type="SAM" id="Phobius"/>
    </source>
</evidence>
<dbReference type="PANTHER" id="PTHR11706:SF33">
    <property type="entry name" value="NATURAL RESISTANCE-ASSOCIATED MACROPHAGE PROTEIN 2"/>
    <property type="match status" value="1"/>
</dbReference>
<keyword evidence="4 6" id="KW-1133">Transmembrane helix</keyword>
<feature type="transmembrane region" description="Helical" evidence="6">
    <location>
        <begin position="192"/>
        <end position="212"/>
    </location>
</feature>
<comment type="subcellular location">
    <subcellularLocation>
        <location evidence="1">Membrane</location>
        <topology evidence="1">Multi-pass membrane protein</topology>
    </subcellularLocation>
</comment>
<dbReference type="Proteomes" id="UP001595921">
    <property type="component" value="Unassembled WGS sequence"/>
</dbReference>
<dbReference type="Pfam" id="PF01566">
    <property type="entry name" value="Nramp"/>
    <property type="match status" value="1"/>
</dbReference>
<protein>
    <submittedName>
        <fullName evidence="7">Nramp family divalent metal transporter</fullName>
    </submittedName>
</protein>